<keyword evidence="1" id="KW-0378">Hydrolase</keyword>
<dbReference type="Proteomes" id="UP000282759">
    <property type="component" value="Unassembled WGS sequence"/>
</dbReference>
<evidence type="ECO:0000313" key="1">
    <source>
        <dbReference type="EMBL" id="RVU02943.1"/>
    </source>
</evidence>
<name>A0A3S2UNP1_9SPHI</name>
<dbReference type="Gene3D" id="3.40.50.1000">
    <property type="entry name" value="HAD superfamily/HAD-like"/>
    <property type="match status" value="1"/>
</dbReference>
<dbReference type="InterPro" id="IPR041492">
    <property type="entry name" value="HAD_2"/>
</dbReference>
<sequence length="206" mass="24134">MKYNDIDPRKQAFVFELDNVLYPEKDYLFQVYYLFANMLEYTELWDAKAMTALMTNTYAEKGHAGVFDTLKEKFNVDERYRTNLEDMLVTSRLPLKLLLYQNMLTLLQDIVVDRKKIFILTNGNPQQQLNKIKQTEWNGLESYLTCYFADEIRAKPEPDALNQLIAEHKLNRRDVVMVGNSSTDEFTAEAAGVDYYKSADFVLNFK</sequence>
<protein>
    <submittedName>
        <fullName evidence="1">HAD family hydrolase</fullName>
    </submittedName>
</protein>
<dbReference type="SUPFAM" id="SSF56784">
    <property type="entry name" value="HAD-like"/>
    <property type="match status" value="1"/>
</dbReference>
<evidence type="ECO:0000313" key="2">
    <source>
        <dbReference type="Proteomes" id="UP000282759"/>
    </source>
</evidence>
<dbReference type="InterPro" id="IPR036412">
    <property type="entry name" value="HAD-like_sf"/>
</dbReference>
<comment type="caution">
    <text evidence="1">The sequence shown here is derived from an EMBL/GenBank/DDBJ whole genome shotgun (WGS) entry which is preliminary data.</text>
</comment>
<dbReference type="AlphaFoldDB" id="A0A3S2UNP1"/>
<proteinExistence type="predicted"/>
<dbReference type="Pfam" id="PF13419">
    <property type="entry name" value="HAD_2"/>
    <property type="match status" value="1"/>
</dbReference>
<reference evidence="1 2" key="1">
    <citation type="submission" date="2019-01" db="EMBL/GenBank/DDBJ databases">
        <authorList>
            <person name="Chen W.-M."/>
        </authorList>
    </citation>
    <scope>NUCLEOTIDE SEQUENCE [LARGE SCALE GENOMIC DNA]</scope>
    <source>
        <strain evidence="1 2">YBJ-36</strain>
    </source>
</reference>
<dbReference type="OrthoDB" id="791795at2"/>
<gene>
    <name evidence="1" type="ORF">EOD41_03125</name>
</gene>
<dbReference type="InterPro" id="IPR023214">
    <property type="entry name" value="HAD_sf"/>
</dbReference>
<dbReference type="Gene3D" id="1.10.150.520">
    <property type="match status" value="1"/>
</dbReference>
<dbReference type="GO" id="GO:0016787">
    <property type="term" value="F:hydrolase activity"/>
    <property type="evidence" value="ECO:0007669"/>
    <property type="project" value="UniProtKB-KW"/>
</dbReference>
<dbReference type="EMBL" id="SACK01000001">
    <property type="protein sequence ID" value="RVU02943.1"/>
    <property type="molecule type" value="Genomic_DNA"/>
</dbReference>
<organism evidence="1 2">
    <name type="scientific">Mucilaginibacter limnophilus</name>
    <dbReference type="NCBI Taxonomy" id="1932778"/>
    <lineage>
        <taxon>Bacteria</taxon>
        <taxon>Pseudomonadati</taxon>
        <taxon>Bacteroidota</taxon>
        <taxon>Sphingobacteriia</taxon>
        <taxon>Sphingobacteriales</taxon>
        <taxon>Sphingobacteriaceae</taxon>
        <taxon>Mucilaginibacter</taxon>
    </lineage>
</organism>
<dbReference type="RefSeq" id="WP_127703308.1">
    <property type="nucleotide sequence ID" value="NZ_SACK01000001.1"/>
</dbReference>
<keyword evidence="2" id="KW-1185">Reference proteome</keyword>
<accession>A0A3S2UNP1</accession>